<dbReference type="GO" id="GO:0004553">
    <property type="term" value="F:hydrolase activity, hydrolyzing O-glycosyl compounds"/>
    <property type="evidence" value="ECO:0007669"/>
    <property type="project" value="UniProtKB-ARBA"/>
</dbReference>
<dbReference type="PANTHER" id="PTHR23282">
    <property type="entry name" value="APICAL ENDOSOMAL GLYCOPROTEIN PRECURSOR"/>
    <property type="match status" value="1"/>
</dbReference>
<keyword evidence="1" id="KW-0732">Signal</keyword>
<feature type="domain" description="PKD" evidence="3">
    <location>
        <begin position="1079"/>
        <end position="1156"/>
    </location>
</feature>
<dbReference type="Proteomes" id="UP000326570">
    <property type="component" value="Unassembled WGS sequence"/>
</dbReference>
<keyword evidence="5" id="KW-1185">Reference proteome</keyword>
<comment type="caution">
    <text evidence="4">The sequence shown here is derived from an EMBL/GenBank/DDBJ whole genome shotgun (WGS) entry which is preliminary data.</text>
</comment>
<dbReference type="EMBL" id="VTWT01000002">
    <property type="protein sequence ID" value="KAA9340961.1"/>
    <property type="molecule type" value="Genomic_DNA"/>
</dbReference>
<dbReference type="RefSeq" id="WP_150902888.1">
    <property type="nucleotide sequence ID" value="NZ_VTWT01000002.1"/>
</dbReference>
<dbReference type="Pfam" id="PF20009">
    <property type="entry name" value="GEVED"/>
    <property type="match status" value="3"/>
</dbReference>
<evidence type="ECO:0000256" key="1">
    <source>
        <dbReference type="SAM" id="SignalP"/>
    </source>
</evidence>
<dbReference type="InterPro" id="IPR022409">
    <property type="entry name" value="PKD/Chitinase_dom"/>
</dbReference>
<dbReference type="InterPro" id="IPR000601">
    <property type="entry name" value="PKD_dom"/>
</dbReference>
<dbReference type="NCBIfam" id="TIGR04183">
    <property type="entry name" value="Por_Secre_tail"/>
    <property type="match status" value="1"/>
</dbReference>
<dbReference type="CDD" id="cd00146">
    <property type="entry name" value="PKD"/>
    <property type="match status" value="2"/>
</dbReference>
<dbReference type="InterPro" id="IPR045474">
    <property type="entry name" value="GEVED"/>
</dbReference>
<organism evidence="4 5">
    <name type="scientific">Adhaeribacter soli</name>
    <dbReference type="NCBI Taxonomy" id="2607655"/>
    <lineage>
        <taxon>Bacteria</taxon>
        <taxon>Pseudomonadati</taxon>
        <taxon>Bacteroidota</taxon>
        <taxon>Cytophagia</taxon>
        <taxon>Cytophagales</taxon>
        <taxon>Hymenobacteraceae</taxon>
        <taxon>Adhaeribacter</taxon>
    </lineage>
</organism>
<evidence type="ECO:0000259" key="3">
    <source>
        <dbReference type="PROSITE" id="PS50093"/>
    </source>
</evidence>
<dbReference type="InterPro" id="IPR051560">
    <property type="entry name" value="MAM_domain-containing"/>
</dbReference>
<dbReference type="Pfam" id="PF00629">
    <property type="entry name" value="MAM"/>
    <property type="match status" value="1"/>
</dbReference>
<dbReference type="InterPro" id="IPR035986">
    <property type="entry name" value="PKD_dom_sf"/>
</dbReference>
<dbReference type="Pfam" id="PF18962">
    <property type="entry name" value="Por_Secre_tail"/>
    <property type="match status" value="1"/>
</dbReference>
<dbReference type="CDD" id="cd06263">
    <property type="entry name" value="MAM"/>
    <property type="match status" value="1"/>
</dbReference>
<dbReference type="InterPro" id="IPR013320">
    <property type="entry name" value="ConA-like_dom_sf"/>
</dbReference>
<dbReference type="PANTHER" id="PTHR23282:SF101">
    <property type="entry name" value="MAM DOMAIN-CONTAINING PROTEIN"/>
    <property type="match status" value="1"/>
</dbReference>
<dbReference type="SUPFAM" id="SSF49899">
    <property type="entry name" value="Concanavalin A-like lectins/glucanases"/>
    <property type="match status" value="1"/>
</dbReference>
<dbReference type="InterPro" id="IPR000998">
    <property type="entry name" value="MAM_dom"/>
</dbReference>
<dbReference type="AlphaFoldDB" id="A0A5N1J8F7"/>
<name>A0A5N1J8F7_9BACT</name>
<feature type="domain" description="MAM" evidence="2">
    <location>
        <begin position="628"/>
        <end position="801"/>
    </location>
</feature>
<dbReference type="Pfam" id="PF18911">
    <property type="entry name" value="PKD_4"/>
    <property type="match status" value="2"/>
</dbReference>
<dbReference type="PROSITE" id="PS50093">
    <property type="entry name" value="PKD"/>
    <property type="match status" value="2"/>
</dbReference>
<proteinExistence type="predicted"/>
<evidence type="ECO:0000259" key="2">
    <source>
        <dbReference type="PROSITE" id="PS50060"/>
    </source>
</evidence>
<evidence type="ECO:0000313" key="5">
    <source>
        <dbReference type="Proteomes" id="UP000326570"/>
    </source>
</evidence>
<sequence>MTPLFYRKSISTIVCWLLFQAFFLKPEAQAQTQYCTTNLYTNGCSANDRIDLFTFGTINNPTSTCGTDGYSDYTSISATVSKGSTYQVSMRSNAASSQGFGVWIDYNKDFDFDDAGEMVYSTTTTGTQVFSGSVLIPGTASTGATRLRVRSIRGGLFIASSSCTQFLFGETEDYTINIAAPQQYCTTGLHSGYCSGGTDNLITNVTFGTINNTTSSCPPSSRYSDFTNVSTTVQLGTTYPYSISTPSSGTGQQTIGIWIDYNRDFDFDDPGEFLGTDYPNYTHTGSITIAQYGTPGPVRMRIRSAPYVFNLTAGQSCVQLNSGETEDYTLNLVGSPQYCTLNLHNDYCAYTTNNFIISNVSMGGFTNSSGCGANGYQDFSNLTASLVRGQATSLSITANYTMGFGAWIDFNQDLVFSDDEFVYQSPASNTPAVTSILTLPATGPLGTFRMRVRAFTNQKPLSTQACTFHTSGETEDYSVTISAPPSPIDAGVTAITRVKSACGLSATETVGVILKNLGTTPQTNFPVWYSVNGTTMGSETITKNLAPGDTTAITFTVKANLGTAQVHTIKAWTALPLDAQPLNDTVTVRITNFGNGITSFPATETFESFVPQLDALGNNILTGAFKNGWYNATDDTQDWFVSGTITRAKVNRSASGDHTTGNGNYLNFFSYGSNAGTANLESPCITLTSLQTPTLEFWYHLYGGTNGSLAVDVNEGGNWNLNVYTLTGSQQALLNDPWLKAQISLAAYAGKSIRLRFRATIGSANTPAIAIDDIRILDLAATLNDVGVSGINKPTTTGCDKSATEEVCVNLTNFGNTVRKNFPVAYKINNLAMVSETFADSLLPGQTKQFCFSTRANLVAAGTYTLRAFSRLAGDQDLVNDTAKLSIINKVSMANFTFTNTTGSTFQFTTQYVNTGSFIKWYFGDGDSTTTMMPSHTYRAPGTYTVTMKAVDFQGCLTTVQKVVTVLGGTVLNDIGAVAFTKPLAGNHCSFTATEQVCVNLTNFGNVKQKNFTVSYKVNNQAIVTQQYTDSLMPNQTKQFCFSVKANLSAAGNHAIKAFTNLPNDLNRINDTARVSVTNKVPNLAFTYSINSPLTVLFTPQNLSITAPVKWYFGDGDSASTASPTHSYPAPGTYTVILKGTDQQGCPATVQQTVMILTTGLKEAAANAFKLYPNPATASVTLKFSDSKSVKEVEIVSVLGQKVKAQKVAGGAEEVSIHVQELPAGTYLVRITDSGHTFVKPLVIQK</sequence>
<dbReference type="Gene3D" id="2.60.120.200">
    <property type="match status" value="1"/>
</dbReference>
<feature type="chain" id="PRO_5024814340" evidence="1">
    <location>
        <begin position="31"/>
        <end position="1246"/>
    </location>
</feature>
<dbReference type="SUPFAM" id="SSF49299">
    <property type="entry name" value="PKD domain"/>
    <property type="match status" value="2"/>
</dbReference>
<feature type="domain" description="PKD" evidence="3">
    <location>
        <begin position="889"/>
        <end position="966"/>
    </location>
</feature>
<dbReference type="InterPro" id="IPR013783">
    <property type="entry name" value="Ig-like_fold"/>
</dbReference>
<dbReference type="SMART" id="SM00089">
    <property type="entry name" value="PKD"/>
    <property type="match status" value="2"/>
</dbReference>
<dbReference type="Gene3D" id="2.60.40.10">
    <property type="entry name" value="Immunoglobulins"/>
    <property type="match status" value="5"/>
</dbReference>
<dbReference type="SMART" id="SM00137">
    <property type="entry name" value="MAM"/>
    <property type="match status" value="1"/>
</dbReference>
<dbReference type="PROSITE" id="PS50060">
    <property type="entry name" value="MAM_2"/>
    <property type="match status" value="1"/>
</dbReference>
<reference evidence="4 5" key="1">
    <citation type="submission" date="2019-09" db="EMBL/GenBank/DDBJ databases">
        <title>Genome sequence of Adhaeribacter sp. M2.</title>
        <authorList>
            <person name="Srinivasan S."/>
        </authorList>
    </citation>
    <scope>NUCLEOTIDE SEQUENCE [LARGE SCALE GENOMIC DNA]</scope>
    <source>
        <strain evidence="4 5">M2</strain>
    </source>
</reference>
<dbReference type="GO" id="GO:0016020">
    <property type="term" value="C:membrane"/>
    <property type="evidence" value="ECO:0007669"/>
    <property type="project" value="InterPro"/>
</dbReference>
<feature type="signal peptide" evidence="1">
    <location>
        <begin position="1"/>
        <end position="30"/>
    </location>
</feature>
<gene>
    <name evidence="4" type="ORF">F0P94_05920</name>
</gene>
<dbReference type="InterPro" id="IPR026444">
    <property type="entry name" value="Secre_tail"/>
</dbReference>
<dbReference type="GO" id="GO:0005975">
    <property type="term" value="P:carbohydrate metabolic process"/>
    <property type="evidence" value="ECO:0007669"/>
    <property type="project" value="UniProtKB-ARBA"/>
</dbReference>
<protein>
    <submittedName>
        <fullName evidence="4">PKD domain-containing protein</fullName>
    </submittedName>
</protein>
<evidence type="ECO:0000313" key="4">
    <source>
        <dbReference type="EMBL" id="KAA9340961.1"/>
    </source>
</evidence>
<accession>A0A5N1J8F7</accession>